<evidence type="ECO:0000259" key="5">
    <source>
        <dbReference type="Pfam" id="PF04542"/>
    </source>
</evidence>
<keyword evidence="2" id="KW-0805">Transcription regulation</keyword>
<dbReference type="Proteomes" id="UP000229730">
    <property type="component" value="Unassembled WGS sequence"/>
</dbReference>
<dbReference type="GO" id="GO:0003677">
    <property type="term" value="F:DNA binding"/>
    <property type="evidence" value="ECO:0007669"/>
    <property type="project" value="InterPro"/>
</dbReference>
<dbReference type="NCBIfam" id="TIGR02937">
    <property type="entry name" value="sigma70-ECF"/>
    <property type="match status" value="1"/>
</dbReference>
<name>A0A2G4YQV0_9PROT</name>
<dbReference type="Pfam" id="PF04542">
    <property type="entry name" value="Sigma70_r2"/>
    <property type="match status" value="1"/>
</dbReference>
<evidence type="ECO:0000256" key="3">
    <source>
        <dbReference type="ARBA" id="ARBA00023082"/>
    </source>
</evidence>
<dbReference type="OrthoDB" id="7628065at2"/>
<evidence type="ECO:0000256" key="4">
    <source>
        <dbReference type="ARBA" id="ARBA00023163"/>
    </source>
</evidence>
<dbReference type="Gene3D" id="1.10.10.10">
    <property type="entry name" value="Winged helix-like DNA-binding domain superfamily/Winged helix DNA-binding domain"/>
    <property type="match status" value="1"/>
</dbReference>
<dbReference type="Pfam" id="PF08281">
    <property type="entry name" value="Sigma70_r4_2"/>
    <property type="match status" value="1"/>
</dbReference>
<dbReference type="InterPro" id="IPR039425">
    <property type="entry name" value="RNA_pol_sigma-70-like"/>
</dbReference>
<feature type="domain" description="RNA polymerase sigma-70 region 2" evidence="5">
    <location>
        <begin position="30"/>
        <end position="95"/>
    </location>
</feature>
<dbReference type="GO" id="GO:0016987">
    <property type="term" value="F:sigma factor activity"/>
    <property type="evidence" value="ECO:0007669"/>
    <property type="project" value="UniProtKB-KW"/>
</dbReference>
<dbReference type="InterPro" id="IPR007627">
    <property type="entry name" value="RNA_pol_sigma70_r2"/>
</dbReference>
<keyword evidence="8" id="KW-1185">Reference proteome</keyword>
<dbReference type="SUPFAM" id="SSF88946">
    <property type="entry name" value="Sigma2 domain of RNA polymerase sigma factors"/>
    <property type="match status" value="1"/>
</dbReference>
<reference evidence="7 8" key="1">
    <citation type="submission" date="2017-10" db="EMBL/GenBank/DDBJ databases">
        <title>Frigbacter circumglobatus gen. nov. sp. nov., isolated from sediment cultured in situ.</title>
        <authorList>
            <person name="Zhao Z."/>
        </authorList>
    </citation>
    <scope>NUCLEOTIDE SEQUENCE [LARGE SCALE GENOMIC DNA]</scope>
    <source>
        <strain evidence="7 8">ZYL</strain>
    </source>
</reference>
<evidence type="ECO:0000259" key="6">
    <source>
        <dbReference type="Pfam" id="PF08281"/>
    </source>
</evidence>
<dbReference type="EMBL" id="PDEM01000023">
    <property type="protein sequence ID" value="PHZ84702.1"/>
    <property type="molecule type" value="Genomic_DNA"/>
</dbReference>
<dbReference type="SUPFAM" id="SSF88659">
    <property type="entry name" value="Sigma3 and sigma4 domains of RNA polymerase sigma factors"/>
    <property type="match status" value="1"/>
</dbReference>
<dbReference type="InterPro" id="IPR013325">
    <property type="entry name" value="RNA_pol_sigma_r2"/>
</dbReference>
<dbReference type="InterPro" id="IPR013249">
    <property type="entry name" value="RNA_pol_sigma70_r4_t2"/>
</dbReference>
<dbReference type="GO" id="GO:0006352">
    <property type="term" value="P:DNA-templated transcription initiation"/>
    <property type="evidence" value="ECO:0007669"/>
    <property type="project" value="InterPro"/>
</dbReference>
<organism evidence="7 8">
    <name type="scientific">Paremcibacter congregatus</name>
    <dbReference type="NCBI Taxonomy" id="2043170"/>
    <lineage>
        <taxon>Bacteria</taxon>
        <taxon>Pseudomonadati</taxon>
        <taxon>Pseudomonadota</taxon>
        <taxon>Alphaproteobacteria</taxon>
        <taxon>Emcibacterales</taxon>
        <taxon>Emcibacteraceae</taxon>
        <taxon>Paremcibacter</taxon>
    </lineage>
</organism>
<dbReference type="Gene3D" id="1.10.1740.10">
    <property type="match status" value="1"/>
</dbReference>
<keyword evidence="3" id="KW-0731">Sigma factor</keyword>
<feature type="domain" description="RNA polymerase sigma factor 70 region 4 type 2" evidence="6">
    <location>
        <begin position="128"/>
        <end position="173"/>
    </location>
</feature>
<comment type="caution">
    <text evidence="7">The sequence shown here is derived from an EMBL/GenBank/DDBJ whole genome shotgun (WGS) entry which is preliminary data.</text>
</comment>
<evidence type="ECO:0000256" key="1">
    <source>
        <dbReference type="ARBA" id="ARBA00010641"/>
    </source>
</evidence>
<dbReference type="InterPro" id="IPR036388">
    <property type="entry name" value="WH-like_DNA-bd_sf"/>
</dbReference>
<protein>
    <recommendedName>
        <fullName evidence="9">RNA polymerase subunit sigma-70</fullName>
    </recommendedName>
</protein>
<dbReference type="AlphaFoldDB" id="A0A2G4YQV0"/>
<dbReference type="InParanoid" id="A0A2G4YQV0"/>
<sequence length="192" mass="22919">MRVPTEQTIQNRQRRDQMFCSERAYVERIFLKYKKDIHRYLKSMVSSEEDAHDLLQETYLKVCSREDIGRLDQNIKGYLFVVASNLAKDFIRKKATRQEQRHVPLNSVELISREASPENMAEWRESLDCIKATLLTLDDRCKQIFIMRRFMGYSTTDIAAVFKVSKRTIERDLLIAFEHIKNDLQEHKYYDD</sequence>
<dbReference type="PANTHER" id="PTHR43133:SF46">
    <property type="entry name" value="RNA POLYMERASE SIGMA-70 FACTOR ECF SUBFAMILY"/>
    <property type="match status" value="1"/>
</dbReference>
<evidence type="ECO:0000313" key="8">
    <source>
        <dbReference type="Proteomes" id="UP000229730"/>
    </source>
</evidence>
<dbReference type="InterPro" id="IPR014284">
    <property type="entry name" value="RNA_pol_sigma-70_dom"/>
</dbReference>
<gene>
    <name evidence="7" type="ORF">CRD36_10470</name>
</gene>
<dbReference type="RefSeq" id="WP_099472957.1">
    <property type="nucleotide sequence ID" value="NZ_CP041025.1"/>
</dbReference>
<dbReference type="PANTHER" id="PTHR43133">
    <property type="entry name" value="RNA POLYMERASE ECF-TYPE SIGMA FACTO"/>
    <property type="match status" value="1"/>
</dbReference>
<keyword evidence="4" id="KW-0804">Transcription</keyword>
<evidence type="ECO:0000313" key="7">
    <source>
        <dbReference type="EMBL" id="PHZ84702.1"/>
    </source>
</evidence>
<proteinExistence type="inferred from homology"/>
<evidence type="ECO:0008006" key="9">
    <source>
        <dbReference type="Google" id="ProtNLM"/>
    </source>
</evidence>
<dbReference type="InterPro" id="IPR013324">
    <property type="entry name" value="RNA_pol_sigma_r3/r4-like"/>
</dbReference>
<evidence type="ECO:0000256" key="2">
    <source>
        <dbReference type="ARBA" id="ARBA00023015"/>
    </source>
</evidence>
<comment type="similarity">
    <text evidence="1">Belongs to the sigma-70 factor family. ECF subfamily.</text>
</comment>
<accession>A0A2G4YQV0</accession>